<organism evidence="10 11">
    <name type="scientific">Parvularcula marina</name>
    <dbReference type="NCBI Taxonomy" id="2292771"/>
    <lineage>
        <taxon>Bacteria</taxon>
        <taxon>Pseudomonadati</taxon>
        <taxon>Pseudomonadota</taxon>
        <taxon>Alphaproteobacteria</taxon>
        <taxon>Parvularculales</taxon>
        <taxon>Parvularculaceae</taxon>
        <taxon>Parvularcula</taxon>
    </lineage>
</organism>
<dbReference type="GO" id="GO:0032993">
    <property type="term" value="C:protein-DNA complex"/>
    <property type="evidence" value="ECO:0007669"/>
    <property type="project" value="TreeGrafter"/>
</dbReference>
<dbReference type="GO" id="GO:0000976">
    <property type="term" value="F:transcription cis-regulatory region binding"/>
    <property type="evidence" value="ECO:0007669"/>
    <property type="project" value="TreeGrafter"/>
</dbReference>
<dbReference type="GO" id="GO:0006355">
    <property type="term" value="P:regulation of DNA-templated transcription"/>
    <property type="evidence" value="ECO:0007669"/>
    <property type="project" value="InterPro"/>
</dbReference>
<keyword evidence="1 6" id="KW-0597">Phosphoprotein</keyword>
<keyword evidence="3" id="KW-0805">Transcription regulation</keyword>
<dbReference type="InterPro" id="IPR011006">
    <property type="entry name" value="CheY-like_superfamily"/>
</dbReference>
<dbReference type="SMART" id="SM00862">
    <property type="entry name" value="Trans_reg_C"/>
    <property type="match status" value="1"/>
</dbReference>
<dbReference type="RefSeq" id="WP_116391145.1">
    <property type="nucleotide sequence ID" value="NZ_CAXQPM010000007.1"/>
</dbReference>
<accession>A0A371RGB4</accession>
<dbReference type="PROSITE" id="PS50110">
    <property type="entry name" value="RESPONSE_REGULATORY"/>
    <property type="match status" value="1"/>
</dbReference>
<dbReference type="GO" id="GO:0005829">
    <property type="term" value="C:cytosol"/>
    <property type="evidence" value="ECO:0007669"/>
    <property type="project" value="TreeGrafter"/>
</dbReference>
<dbReference type="InterPro" id="IPR001789">
    <property type="entry name" value="Sig_transdc_resp-reg_receiver"/>
</dbReference>
<dbReference type="OrthoDB" id="9802426at2"/>
<name>A0A371RGB4_9PROT</name>
<evidence type="ECO:0000259" key="8">
    <source>
        <dbReference type="PROSITE" id="PS50110"/>
    </source>
</evidence>
<dbReference type="InterPro" id="IPR001867">
    <property type="entry name" value="OmpR/PhoB-type_DNA-bd"/>
</dbReference>
<dbReference type="CDD" id="cd17574">
    <property type="entry name" value="REC_OmpR"/>
    <property type="match status" value="1"/>
</dbReference>
<dbReference type="AlphaFoldDB" id="A0A371RGB4"/>
<keyword evidence="5" id="KW-0804">Transcription</keyword>
<dbReference type="PANTHER" id="PTHR48111">
    <property type="entry name" value="REGULATOR OF RPOS"/>
    <property type="match status" value="1"/>
</dbReference>
<dbReference type="SUPFAM" id="SSF52172">
    <property type="entry name" value="CheY-like"/>
    <property type="match status" value="1"/>
</dbReference>
<comment type="caution">
    <text evidence="10">The sequence shown here is derived from an EMBL/GenBank/DDBJ whole genome shotgun (WGS) entry which is preliminary data.</text>
</comment>
<dbReference type="InterPro" id="IPR036388">
    <property type="entry name" value="WH-like_DNA-bd_sf"/>
</dbReference>
<evidence type="ECO:0000313" key="11">
    <source>
        <dbReference type="Proteomes" id="UP000264589"/>
    </source>
</evidence>
<dbReference type="Pfam" id="PF00072">
    <property type="entry name" value="Response_reg"/>
    <property type="match status" value="1"/>
</dbReference>
<feature type="domain" description="Response regulatory" evidence="8">
    <location>
        <begin position="18"/>
        <end position="131"/>
    </location>
</feature>
<dbReference type="InterPro" id="IPR016032">
    <property type="entry name" value="Sig_transdc_resp-reg_C-effctor"/>
</dbReference>
<dbReference type="PROSITE" id="PS51755">
    <property type="entry name" value="OMPR_PHOB"/>
    <property type="match status" value="1"/>
</dbReference>
<dbReference type="SMART" id="SM00448">
    <property type="entry name" value="REC"/>
    <property type="match status" value="1"/>
</dbReference>
<evidence type="ECO:0000256" key="1">
    <source>
        <dbReference type="ARBA" id="ARBA00022553"/>
    </source>
</evidence>
<feature type="domain" description="OmpR/PhoB-type" evidence="9">
    <location>
        <begin position="140"/>
        <end position="235"/>
    </location>
</feature>
<dbReference type="Pfam" id="PF00486">
    <property type="entry name" value="Trans_reg_C"/>
    <property type="match status" value="1"/>
</dbReference>
<dbReference type="SUPFAM" id="SSF46894">
    <property type="entry name" value="C-terminal effector domain of the bipartite response regulators"/>
    <property type="match status" value="1"/>
</dbReference>
<dbReference type="InParanoid" id="A0A371RGB4"/>
<dbReference type="PANTHER" id="PTHR48111:SF4">
    <property type="entry name" value="DNA-BINDING DUAL TRANSCRIPTIONAL REGULATOR OMPR"/>
    <property type="match status" value="1"/>
</dbReference>
<evidence type="ECO:0000256" key="4">
    <source>
        <dbReference type="ARBA" id="ARBA00023125"/>
    </source>
</evidence>
<evidence type="ECO:0000256" key="7">
    <source>
        <dbReference type="PROSITE-ProRule" id="PRU01091"/>
    </source>
</evidence>
<protein>
    <submittedName>
        <fullName evidence="10">Response regulator</fullName>
    </submittedName>
</protein>
<feature type="modified residue" description="4-aspartylphosphate" evidence="6">
    <location>
        <position position="67"/>
    </location>
</feature>
<evidence type="ECO:0000256" key="3">
    <source>
        <dbReference type="ARBA" id="ARBA00023015"/>
    </source>
</evidence>
<evidence type="ECO:0000313" key="10">
    <source>
        <dbReference type="EMBL" id="RFB04513.1"/>
    </source>
</evidence>
<dbReference type="GO" id="GO:0000156">
    <property type="term" value="F:phosphorelay response regulator activity"/>
    <property type="evidence" value="ECO:0007669"/>
    <property type="project" value="TreeGrafter"/>
</dbReference>
<feature type="DNA-binding region" description="OmpR/PhoB-type" evidence="7">
    <location>
        <begin position="140"/>
        <end position="235"/>
    </location>
</feature>
<evidence type="ECO:0000256" key="6">
    <source>
        <dbReference type="PROSITE-ProRule" id="PRU00169"/>
    </source>
</evidence>
<gene>
    <name evidence="10" type="ORF">DX908_03980</name>
</gene>
<dbReference type="EMBL" id="QUQO01000001">
    <property type="protein sequence ID" value="RFB04513.1"/>
    <property type="molecule type" value="Genomic_DNA"/>
</dbReference>
<sequence>MPSDSARTAPAVNDATPHILVVDDDDGIRTLLARYLRENGFLASTAENAAAADKVMEGLIFDALVVDVMMPGENGLDMTRRLRRRSNIPILVLTARGQPEDRIEGLEAGADDYLPKPFEPRELVLRLERLLQRREHTTRDEALSFGANVFHPRRGELKRNGETVKLTGAELSLLRTLSAKPGAPFDRATLAEETGSGFDRSIDVQVTRLRRKIEDDPRTPIYLQTVRGVGYMLVVD</sequence>
<proteinExistence type="predicted"/>
<dbReference type="InterPro" id="IPR039420">
    <property type="entry name" value="WalR-like"/>
</dbReference>
<evidence type="ECO:0000259" key="9">
    <source>
        <dbReference type="PROSITE" id="PS51755"/>
    </source>
</evidence>
<keyword evidence="4 7" id="KW-0238">DNA-binding</keyword>
<dbReference type="Gene3D" id="3.40.50.2300">
    <property type="match status" value="1"/>
</dbReference>
<dbReference type="Proteomes" id="UP000264589">
    <property type="component" value="Unassembled WGS sequence"/>
</dbReference>
<evidence type="ECO:0000256" key="2">
    <source>
        <dbReference type="ARBA" id="ARBA00023012"/>
    </source>
</evidence>
<reference evidence="10 11" key="1">
    <citation type="submission" date="2018-08" db="EMBL/GenBank/DDBJ databases">
        <title>Parvularcula sp. SM1705, isolated from surface water of the South Sea China.</title>
        <authorList>
            <person name="Sun L."/>
        </authorList>
    </citation>
    <scope>NUCLEOTIDE SEQUENCE [LARGE SCALE GENOMIC DNA]</scope>
    <source>
        <strain evidence="10 11">SM1705</strain>
    </source>
</reference>
<keyword evidence="11" id="KW-1185">Reference proteome</keyword>
<evidence type="ECO:0000256" key="5">
    <source>
        <dbReference type="ARBA" id="ARBA00023163"/>
    </source>
</evidence>
<keyword evidence="2" id="KW-0902">Two-component regulatory system</keyword>
<dbReference type="CDD" id="cd00383">
    <property type="entry name" value="trans_reg_C"/>
    <property type="match status" value="1"/>
</dbReference>
<dbReference type="Gene3D" id="1.10.10.10">
    <property type="entry name" value="Winged helix-like DNA-binding domain superfamily/Winged helix DNA-binding domain"/>
    <property type="match status" value="1"/>
</dbReference>
<dbReference type="Gene3D" id="6.10.250.690">
    <property type="match status" value="1"/>
</dbReference>